<sequence length="231" mass="25632">MVKLTTFAMMCKTYRGEPTIDLLWSFLNLGPAGDWLTLSNRGGVDLDKKSLEDKVPLHPEMDPLYDQIATYPCTIQTFPDPILYLAGLKTTWKHSPKRTVIYHWGQGGRNSPSEKSMNNDAPVIGATPLSSVYPSNIVENVADSDDPYYGEDTHTLVGASLPSHLGASKKLKIFGKRKVASGVSGKALPPKVQKVPARATKELRDATDCHWVVAYVTHPSWKRRLREISIE</sequence>
<proteinExistence type="predicted"/>
<keyword evidence="2" id="KW-1185">Reference proteome</keyword>
<protein>
    <submittedName>
        <fullName evidence="1">Uncharacterized protein</fullName>
    </submittedName>
</protein>
<reference evidence="1" key="2">
    <citation type="submission" date="2022-01" db="EMBL/GenBank/DDBJ databases">
        <authorList>
            <person name="Yamashiro T."/>
            <person name="Shiraishi A."/>
            <person name="Satake H."/>
            <person name="Nakayama K."/>
        </authorList>
    </citation>
    <scope>NUCLEOTIDE SEQUENCE</scope>
</reference>
<comment type="caution">
    <text evidence="1">The sequence shown here is derived from an EMBL/GenBank/DDBJ whole genome shotgun (WGS) entry which is preliminary data.</text>
</comment>
<evidence type="ECO:0000313" key="2">
    <source>
        <dbReference type="Proteomes" id="UP001151760"/>
    </source>
</evidence>
<gene>
    <name evidence="1" type="ORF">Tco_0940801</name>
</gene>
<accession>A0ABQ5DRL8</accession>
<evidence type="ECO:0000313" key="1">
    <source>
        <dbReference type="EMBL" id="GJT40936.1"/>
    </source>
</evidence>
<organism evidence="1 2">
    <name type="scientific">Tanacetum coccineum</name>
    <dbReference type="NCBI Taxonomy" id="301880"/>
    <lineage>
        <taxon>Eukaryota</taxon>
        <taxon>Viridiplantae</taxon>
        <taxon>Streptophyta</taxon>
        <taxon>Embryophyta</taxon>
        <taxon>Tracheophyta</taxon>
        <taxon>Spermatophyta</taxon>
        <taxon>Magnoliopsida</taxon>
        <taxon>eudicotyledons</taxon>
        <taxon>Gunneridae</taxon>
        <taxon>Pentapetalae</taxon>
        <taxon>asterids</taxon>
        <taxon>campanulids</taxon>
        <taxon>Asterales</taxon>
        <taxon>Asteraceae</taxon>
        <taxon>Asteroideae</taxon>
        <taxon>Anthemideae</taxon>
        <taxon>Anthemidinae</taxon>
        <taxon>Tanacetum</taxon>
    </lineage>
</organism>
<dbReference type="Proteomes" id="UP001151760">
    <property type="component" value="Unassembled WGS sequence"/>
</dbReference>
<reference evidence="1" key="1">
    <citation type="journal article" date="2022" name="Int. J. Mol. Sci.">
        <title>Draft Genome of Tanacetum Coccineum: Genomic Comparison of Closely Related Tanacetum-Family Plants.</title>
        <authorList>
            <person name="Yamashiro T."/>
            <person name="Shiraishi A."/>
            <person name="Nakayama K."/>
            <person name="Satake H."/>
        </authorList>
    </citation>
    <scope>NUCLEOTIDE SEQUENCE</scope>
</reference>
<name>A0ABQ5DRL8_9ASTR</name>
<dbReference type="EMBL" id="BQNB010015518">
    <property type="protein sequence ID" value="GJT40936.1"/>
    <property type="molecule type" value="Genomic_DNA"/>
</dbReference>